<evidence type="ECO:0000313" key="2">
    <source>
        <dbReference type="EMBL" id="GFR14378.1"/>
    </source>
</evidence>
<comment type="caution">
    <text evidence="2">The sequence shown here is derived from an EMBL/GenBank/DDBJ whole genome shotgun (WGS) entry which is preliminary data.</text>
</comment>
<name>A0A8X6J838_TRICU</name>
<evidence type="ECO:0000256" key="1">
    <source>
        <dbReference type="SAM" id="MobiDB-lite"/>
    </source>
</evidence>
<feature type="compositionally biased region" description="Polar residues" evidence="1">
    <location>
        <begin position="94"/>
        <end position="107"/>
    </location>
</feature>
<proteinExistence type="predicted"/>
<reference evidence="2" key="1">
    <citation type="submission" date="2020-07" db="EMBL/GenBank/DDBJ databases">
        <title>Multicomponent nature underlies the extraordinary mechanical properties of spider dragline silk.</title>
        <authorList>
            <person name="Kono N."/>
            <person name="Nakamura H."/>
            <person name="Mori M."/>
            <person name="Yoshida Y."/>
            <person name="Ohtoshi R."/>
            <person name="Malay A.D."/>
            <person name="Moran D.A.P."/>
            <person name="Tomita M."/>
            <person name="Numata K."/>
            <person name="Arakawa K."/>
        </authorList>
    </citation>
    <scope>NUCLEOTIDE SEQUENCE</scope>
</reference>
<feature type="region of interest" description="Disordered" evidence="1">
    <location>
        <begin position="71"/>
        <end position="120"/>
    </location>
</feature>
<evidence type="ECO:0000313" key="3">
    <source>
        <dbReference type="Proteomes" id="UP000887116"/>
    </source>
</evidence>
<keyword evidence="3" id="KW-1185">Reference proteome</keyword>
<organism evidence="2 3">
    <name type="scientific">Trichonephila clavata</name>
    <name type="common">Joro spider</name>
    <name type="synonym">Nephila clavata</name>
    <dbReference type="NCBI Taxonomy" id="2740835"/>
    <lineage>
        <taxon>Eukaryota</taxon>
        <taxon>Metazoa</taxon>
        <taxon>Ecdysozoa</taxon>
        <taxon>Arthropoda</taxon>
        <taxon>Chelicerata</taxon>
        <taxon>Arachnida</taxon>
        <taxon>Araneae</taxon>
        <taxon>Araneomorphae</taxon>
        <taxon>Entelegynae</taxon>
        <taxon>Araneoidea</taxon>
        <taxon>Nephilidae</taxon>
        <taxon>Trichonephila</taxon>
    </lineage>
</organism>
<gene>
    <name evidence="2" type="ORF">TNCT_92441</name>
</gene>
<dbReference type="AlphaFoldDB" id="A0A8X6J838"/>
<dbReference type="Proteomes" id="UP000887116">
    <property type="component" value="Unassembled WGS sequence"/>
</dbReference>
<dbReference type="OrthoDB" id="10299090at2759"/>
<dbReference type="EMBL" id="BMAO01027078">
    <property type="protein sequence ID" value="GFR14378.1"/>
    <property type="molecule type" value="Genomic_DNA"/>
</dbReference>
<sequence>MTLKLARRTGRIVGISFIWNEISSCKRNAVKAASSIYARELEADFIRITWCSPLPGNEDVLPLETVAKRPLTRARAPSAEHSPGGLGVPEPRSRTNSPGSGSSTLTGNKLGEEGELLSGASDGVGGSRVIF</sequence>
<protein>
    <submittedName>
        <fullName evidence="2">Uncharacterized protein</fullName>
    </submittedName>
</protein>
<accession>A0A8X6J838</accession>